<dbReference type="Pfam" id="PF02033">
    <property type="entry name" value="RBFA"/>
    <property type="match status" value="1"/>
</dbReference>
<dbReference type="GO" id="GO:0005829">
    <property type="term" value="C:cytosol"/>
    <property type="evidence" value="ECO:0007669"/>
    <property type="project" value="TreeGrafter"/>
</dbReference>
<dbReference type="SUPFAM" id="SSF89919">
    <property type="entry name" value="Ribosome-binding factor A, RbfA"/>
    <property type="match status" value="1"/>
</dbReference>
<dbReference type="GO" id="GO:0043024">
    <property type="term" value="F:ribosomal small subunit binding"/>
    <property type="evidence" value="ECO:0007669"/>
    <property type="project" value="TreeGrafter"/>
</dbReference>
<dbReference type="InterPro" id="IPR015946">
    <property type="entry name" value="KH_dom-like_a/b"/>
</dbReference>
<sequence length="115" mass="13200">MQTSRVRKLNSLIKDKLSAIIYDECDWTHHLALSVTEADTAPDLSNCKVKVNLFGDEAVKKETLGKLRRLSSHLRYVLAQRIEIRKVPLLRFELDDSIETEARLLSLIEKVVPKD</sequence>
<dbReference type="AlphaFoldDB" id="A0A1J5IMN1"/>
<dbReference type="Proteomes" id="UP000183245">
    <property type="component" value="Unassembled WGS sequence"/>
</dbReference>
<dbReference type="HAMAP" id="MF_00003">
    <property type="entry name" value="RbfA"/>
    <property type="match status" value="1"/>
</dbReference>
<organism evidence="3 4">
    <name type="scientific">Candidatus Wirthbacteria bacterium CG2_30_54_11</name>
    <dbReference type="NCBI Taxonomy" id="1817892"/>
    <lineage>
        <taxon>Bacteria</taxon>
        <taxon>Candidatus Wirthbacteria</taxon>
    </lineage>
</organism>
<evidence type="ECO:0000256" key="2">
    <source>
        <dbReference type="HAMAP-Rule" id="MF_00003"/>
    </source>
</evidence>
<dbReference type="Gene3D" id="3.30.300.20">
    <property type="match status" value="1"/>
</dbReference>
<name>A0A1J5IMN1_9BACT</name>
<dbReference type="NCBIfam" id="TIGR00082">
    <property type="entry name" value="rbfA"/>
    <property type="match status" value="1"/>
</dbReference>
<accession>A0A1J5IMN1</accession>
<gene>
    <name evidence="2" type="primary">rbfA</name>
    <name evidence="3" type="ORF">AUK40_01480</name>
</gene>
<dbReference type="PANTHER" id="PTHR33515:SF1">
    <property type="entry name" value="RIBOSOME-BINDING FACTOR A, CHLOROPLASTIC-RELATED"/>
    <property type="match status" value="1"/>
</dbReference>
<reference evidence="3 4" key="1">
    <citation type="journal article" date="2016" name="Environ. Microbiol.">
        <title>Genomic resolution of a cold subsurface aquifer community provides metabolic insights for novel microbes adapted to high CO concentrations.</title>
        <authorList>
            <person name="Probst A.J."/>
            <person name="Castelle C.J."/>
            <person name="Singh A."/>
            <person name="Brown C.T."/>
            <person name="Anantharaman K."/>
            <person name="Sharon I."/>
            <person name="Hug L.A."/>
            <person name="Burstein D."/>
            <person name="Emerson J.B."/>
            <person name="Thomas B.C."/>
            <person name="Banfield J.F."/>
        </authorList>
    </citation>
    <scope>NUCLEOTIDE SEQUENCE [LARGE SCALE GENOMIC DNA]</scope>
    <source>
        <strain evidence="3">CG2_30_54_11</strain>
    </source>
</reference>
<dbReference type="STRING" id="1817892.AUK40_01480"/>
<comment type="caution">
    <text evidence="3">The sequence shown here is derived from an EMBL/GenBank/DDBJ whole genome shotgun (WGS) entry which is preliminary data.</text>
</comment>
<protein>
    <recommendedName>
        <fullName evidence="2">Ribosome-binding factor A</fullName>
    </recommendedName>
</protein>
<dbReference type="PANTHER" id="PTHR33515">
    <property type="entry name" value="RIBOSOME-BINDING FACTOR A, CHLOROPLASTIC-RELATED"/>
    <property type="match status" value="1"/>
</dbReference>
<comment type="subcellular location">
    <subcellularLocation>
        <location evidence="2">Cytoplasm</location>
    </subcellularLocation>
</comment>
<evidence type="ECO:0000313" key="3">
    <source>
        <dbReference type="EMBL" id="OIP98441.1"/>
    </source>
</evidence>
<evidence type="ECO:0000256" key="1">
    <source>
        <dbReference type="ARBA" id="ARBA00022517"/>
    </source>
</evidence>
<dbReference type="EMBL" id="MNZT01000026">
    <property type="protein sequence ID" value="OIP98441.1"/>
    <property type="molecule type" value="Genomic_DNA"/>
</dbReference>
<evidence type="ECO:0000313" key="4">
    <source>
        <dbReference type="Proteomes" id="UP000183245"/>
    </source>
</evidence>
<dbReference type="GO" id="GO:0030490">
    <property type="term" value="P:maturation of SSU-rRNA"/>
    <property type="evidence" value="ECO:0007669"/>
    <property type="project" value="UniProtKB-UniRule"/>
</dbReference>
<proteinExistence type="inferred from homology"/>
<keyword evidence="2" id="KW-0963">Cytoplasm</keyword>
<dbReference type="InterPro" id="IPR000238">
    <property type="entry name" value="RbfA"/>
</dbReference>
<comment type="similarity">
    <text evidence="2">Belongs to the RbfA family.</text>
</comment>
<dbReference type="InterPro" id="IPR023799">
    <property type="entry name" value="RbfA_dom_sf"/>
</dbReference>
<comment type="function">
    <text evidence="2">One of several proteins that assist in the late maturation steps of the functional core of the 30S ribosomal subunit. Associates with free 30S ribosomal subunits (but not with 30S subunits that are part of 70S ribosomes or polysomes). Required for efficient processing of 16S rRNA. May interact with the 5'-terminal helix region of 16S rRNA.</text>
</comment>
<comment type="subunit">
    <text evidence="2">Monomer. Binds 30S ribosomal subunits, but not 50S ribosomal subunits or 70S ribosomes.</text>
</comment>
<keyword evidence="1 2" id="KW-0690">Ribosome biogenesis</keyword>